<comment type="caution">
    <text evidence="1">The sequence shown here is derived from an EMBL/GenBank/DDBJ whole genome shotgun (WGS) entry which is preliminary data.</text>
</comment>
<evidence type="ECO:0008006" key="3">
    <source>
        <dbReference type="Google" id="ProtNLM"/>
    </source>
</evidence>
<feature type="non-terminal residue" evidence="1">
    <location>
        <position position="95"/>
    </location>
</feature>
<proteinExistence type="predicted"/>
<dbReference type="EMBL" id="QGHT01000305">
    <property type="protein sequence ID" value="PWT37183.1"/>
    <property type="molecule type" value="Genomic_DNA"/>
</dbReference>
<gene>
    <name evidence="1" type="ORF">DKZ22_13500</name>
</gene>
<name>A0A855XL34_LIMRT</name>
<organism evidence="1 2">
    <name type="scientific">Limosilactobacillus reuteri</name>
    <name type="common">Lactobacillus reuteri</name>
    <dbReference type="NCBI Taxonomy" id="1598"/>
    <lineage>
        <taxon>Bacteria</taxon>
        <taxon>Bacillati</taxon>
        <taxon>Bacillota</taxon>
        <taxon>Bacilli</taxon>
        <taxon>Lactobacillales</taxon>
        <taxon>Lactobacillaceae</taxon>
        <taxon>Limosilactobacillus</taxon>
    </lineage>
</organism>
<accession>A0A855XL34</accession>
<feature type="non-terminal residue" evidence="1">
    <location>
        <position position="1"/>
    </location>
</feature>
<sequence>IGSIADKLASNKLFSQAIRWGAITAGIVMARNAITGMVKSFASIGNAGKGIESLKSRFTNVGSSVSELRAKIRELRAELDGLNAKGFKSKTKLDR</sequence>
<protein>
    <recommendedName>
        <fullName evidence="3">Phage tail tape measure protein</fullName>
    </recommendedName>
</protein>
<reference evidence="1 2" key="1">
    <citation type="journal article" date="2018" name="Front. Microbiol.">
        <title>Comparative Genomics of the Herbivore Gut Symbiont Lactobacillus reuteri Reveals Genetic Diversity and Lifestyle Adaptation.</title>
        <authorList>
            <person name="Zhao J."/>
        </authorList>
    </citation>
    <scope>NUCLEOTIDE SEQUENCE [LARGE SCALE GENOMIC DNA]</scope>
    <source>
        <strain evidence="1 2">LR10</strain>
    </source>
</reference>
<dbReference type="AlphaFoldDB" id="A0A855XL34"/>
<evidence type="ECO:0000313" key="1">
    <source>
        <dbReference type="EMBL" id="PWT37183.1"/>
    </source>
</evidence>
<evidence type="ECO:0000313" key="2">
    <source>
        <dbReference type="Proteomes" id="UP000245980"/>
    </source>
</evidence>
<dbReference type="Proteomes" id="UP000245980">
    <property type="component" value="Unassembled WGS sequence"/>
</dbReference>